<dbReference type="CDD" id="cd04301">
    <property type="entry name" value="NAT_SF"/>
    <property type="match status" value="1"/>
</dbReference>
<dbReference type="Gene3D" id="3.40.630.30">
    <property type="match status" value="1"/>
</dbReference>
<dbReference type="PANTHER" id="PTHR31435:SF10">
    <property type="entry name" value="BSR4717 PROTEIN"/>
    <property type="match status" value="1"/>
</dbReference>
<dbReference type="PROSITE" id="PS51729">
    <property type="entry name" value="GNAT_YJDJ"/>
    <property type="match status" value="1"/>
</dbReference>
<dbReference type="Pfam" id="PF14542">
    <property type="entry name" value="Acetyltransf_CG"/>
    <property type="match status" value="1"/>
</dbReference>
<evidence type="ECO:0000313" key="3">
    <source>
        <dbReference type="Proteomes" id="UP000325003"/>
    </source>
</evidence>
<dbReference type="InterPro" id="IPR016181">
    <property type="entry name" value="Acyl_CoA_acyltransferase"/>
</dbReference>
<dbReference type="AlphaFoldDB" id="A0A5B1LF54"/>
<dbReference type="Proteomes" id="UP000325003">
    <property type="component" value="Unassembled WGS sequence"/>
</dbReference>
<evidence type="ECO:0000313" key="2">
    <source>
        <dbReference type="EMBL" id="KAA1419096.1"/>
    </source>
</evidence>
<dbReference type="InterPro" id="IPR031165">
    <property type="entry name" value="GNAT_YJDJ"/>
</dbReference>
<keyword evidence="2" id="KW-0808">Transferase</keyword>
<proteinExistence type="predicted"/>
<feature type="domain" description="N-acetyltransferase" evidence="1">
    <location>
        <begin position="10"/>
        <end position="96"/>
    </location>
</feature>
<dbReference type="PANTHER" id="PTHR31435">
    <property type="entry name" value="PROTEIN NATD1"/>
    <property type="match status" value="1"/>
</dbReference>
<evidence type="ECO:0000259" key="1">
    <source>
        <dbReference type="PROSITE" id="PS51729"/>
    </source>
</evidence>
<comment type="caution">
    <text evidence="2">The sequence shown here is derived from an EMBL/GenBank/DDBJ whole genome shotgun (WGS) entry which is preliminary data.</text>
</comment>
<reference evidence="2 3" key="2">
    <citation type="submission" date="2019-09" db="EMBL/GenBank/DDBJ databases">
        <authorList>
            <person name="Jin C."/>
        </authorList>
    </citation>
    <scope>NUCLEOTIDE SEQUENCE [LARGE SCALE GENOMIC DNA]</scope>
    <source>
        <strain evidence="2 3">BN130099</strain>
    </source>
</reference>
<sequence length="96" mass="10672">MTESQGTEVTNNVERHRFDIHVDGALAGFTQYKETPGVREFFHTEIHDGFEGQGIGGKLARAALDQTRADGLKVIDTCPFIKGWIGKHPDYQDLLA</sequence>
<reference evidence="2 3" key="1">
    <citation type="submission" date="2019-09" db="EMBL/GenBank/DDBJ databases">
        <title>Nocardioides panacisoli sp. nov., isolated from the soil of a ginseng field.</title>
        <authorList>
            <person name="Cho C."/>
        </authorList>
    </citation>
    <scope>NUCLEOTIDE SEQUENCE [LARGE SCALE GENOMIC DNA]</scope>
    <source>
        <strain evidence="2 3">BN130099</strain>
    </source>
</reference>
<name>A0A5B1LF54_9ACTN</name>
<protein>
    <submittedName>
        <fullName evidence="2">N-acetyltransferase</fullName>
    </submittedName>
</protein>
<keyword evidence="3" id="KW-1185">Reference proteome</keyword>
<dbReference type="GO" id="GO:0016740">
    <property type="term" value="F:transferase activity"/>
    <property type="evidence" value="ECO:0007669"/>
    <property type="project" value="UniProtKB-KW"/>
</dbReference>
<dbReference type="RefSeq" id="WP_149728431.1">
    <property type="nucleotide sequence ID" value="NZ_VUJV01000003.1"/>
</dbReference>
<dbReference type="InterPro" id="IPR045057">
    <property type="entry name" value="Gcn5-rel_NAT"/>
</dbReference>
<dbReference type="EMBL" id="VUJV01000003">
    <property type="protein sequence ID" value="KAA1419096.1"/>
    <property type="molecule type" value="Genomic_DNA"/>
</dbReference>
<organism evidence="2 3">
    <name type="scientific">Nocardioides humilatus</name>
    <dbReference type="NCBI Taxonomy" id="2607660"/>
    <lineage>
        <taxon>Bacteria</taxon>
        <taxon>Bacillati</taxon>
        <taxon>Actinomycetota</taxon>
        <taxon>Actinomycetes</taxon>
        <taxon>Propionibacteriales</taxon>
        <taxon>Nocardioidaceae</taxon>
        <taxon>Nocardioides</taxon>
    </lineage>
</organism>
<accession>A0A5B1LF54</accession>
<dbReference type="SUPFAM" id="SSF55729">
    <property type="entry name" value="Acyl-CoA N-acyltransferases (Nat)"/>
    <property type="match status" value="1"/>
</dbReference>
<gene>
    <name evidence="2" type="ORF">F0U44_11595</name>
</gene>